<gene>
    <name evidence="8" type="ORF">NCTC10738_02111</name>
</gene>
<keyword evidence="5" id="KW-0472">Membrane</keyword>
<dbReference type="AlphaFoldDB" id="A0A2T3H3A7"/>
<evidence type="ECO:0000256" key="4">
    <source>
        <dbReference type="ARBA" id="ARBA00022989"/>
    </source>
</evidence>
<dbReference type="EMBL" id="UGYO01000001">
    <property type="protein sequence ID" value="SUI69789.1"/>
    <property type="molecule type" value="Genomic_DNA"/>
</dbReference>
<dbReference type="RefSeq" id="WP_096141164.1">
    <property type="nucleotide sequence ID" value="NZ_AP024612.1"/>
</dbReference>
<dbReference type="InterPro" id="IPR002898">
    <property type="entry name" value="MotA_ExbB_proton_chnl"/>
</dbReference>
<evidence type="ECO:0000256" key="6">
    <source>
        <dbReference type="RuleBase" id="RU004057"/>
    </source>
</evidence>
<accession>A0A379ZX16</accession>
<proteinExistence type="inferred from homology"/>
<dbReference type="GO" id="GO:0017038">
    <property type="term" value="P:protein import"/>
    <property type="evidence" value="ECO:0007669"/>
    <property type="project" value="TreeGrafter"/>
</dbReference>
<evidence type="ECO:0000256" key="2">
    <source>
        <dbReference type="ARBA" id="ARBA00022475"/>
    </source>
</evidence>
<name>A0A2T3H3A7_9GAMM</name>
<comment type="similarity">
    <text evidence="6">Belongs to the exbB/tolQ family.</text>
</comment>
<dbReference type="PANTHER" id="PTHR30625">
    <property type="entry name" value="PROTEIN TOLQ"/>
    <property type="match status" value="1"/>
</dbReference>
<sequence length="164" mass="18392">MSTFYDFVLQAGVIVWLILLLSCLMWYLLLKGFSRIRRLSPCWLDDARHLNPKLARYDLWQKAQLQQAFISRAALNLSGGLDWIDSLIKILPLLGLLGTVDGMISSFAELGQLDVQKQLSSGISSALLTTLAGLVTSLSGLYLAYQLKQSNQRLLAELRRTFSE</sequence>
<accession>A0A2T3H3A7</accession>
<evidence type="ECO:0000313" key="9">
    <source>
        <dbReference type="Proteomes" id="UP000254069"/>
    </source>
</evidence>
<keyword evidence="2" id="KW-1003">Cell membrane</keyword>
<keyword evidence="4" id="KW-1133">Transmembrane helix</keyword>
<reference evidence="8 9" key="1">
    <citation type="submission" date="2018-06" db="EMBL/GenBank/DDBJ databases">
        <authorList>
            <consortium name="Pathogen Informatics"/>
            <person name="Doyle S."/>
        </authorList>
    </citation>
    <scope>NUCLEOTIDE SEQUENCE [LARGE SCALE GENOMIC DNA]</scope>
    <source>
        <strain evidence="8 9">NCTC10738</strain>
    </source>
</reference>
<dbReference type="Proteomes" id="UP000254069">
    <property type="component" value="Unassembled WGS sequence"/>
</dbReference>
<evidence type="ECO:0000256" key="3">
    <source>
        <dbReference type="ARBA" id="ARBA00022692"/>
    </source>
</evidence>
<dbReference type="Pfam" id="PF01618">
    <property type="entry name" value="MotA_ExbB"/>
    <property type="match status" value="1"/>
</dbReference>
<keyword evidence="6" id="KW-0653">Protein transport</keyword>
<evidence type="ECO:0000256" key="5">
    <source>
        <dbReference type="ARBA" id="ARBA00023136"/>
    </source>
</evidence>
<keyword evidence="9" id="KW-1185">Reference proteome</keyword>
<dbReference type="InterPro" id="IPR050790">
    <property type="entry name" value="ExbB/TolQ_transport"/>
</dbReference>
<protein>
    <submittedName>
        <fullName evidence="8">Protein TolQ</fullName>
    </submittedName>
</protein>
<evidence type="ECO:0000259" key="7">
    <source>
        <dbReference type="Pfam" id="PF01618"/>
    </source>
</evidence>
<dbReference type="STRING" id="38313.GCA_000947195_03980"/>
<dbReference type="GO" id="GO:0005886">
    <property type="term" value="C:plasma membrane"/>
    <property type="evidence" value="ECO:0007669"/>
    <property type="project" value="UniProtKB-SubCell"/>
</dbReference>
<dbReference type="PANTHER" id="PTHR30625:SF18">
    <property type="entry name" value="TONB2 ENERGY TRANSDUCTION SYSTEM INNER MEMBRANE COMPONENT EXBB"/>
    <property type="match status" value="1"/>
</dbReference>
<feature type="domain" description="MotA/TolQ/ExbB proton channel" evidence="7">
    <location>
        <begin position="70"/>
        <end position="158"/>
    </location>
</feature>
<keyword evidence="3" id="KW-0812">Transmembrane</keyword>
<evidence type="ECO:0000256" key="1">
    <source>
        <dbReference type="ARBA" id="ARBA00004651"/>
    </source>
</evidence>
<organism evidence="8 9">
    <name type="scientific">Shewanella algae</name>
    <dbReference type="NCBI Taxonomy" id="38313"/>
    <lineage>
        <taxon>Bacteria</taxon>
        <taxon>Pseudomonadati</taxon>
        <taxon>Pseudomonadota</taxon>
        <taxon>Gammaproteobacteria</taxon>
        <taxon>Alteromonadales</taxon>
        <taxon>Shewanellaceae</taxon>
        <taxon>Shewanella</taxon>
    </lineage>
</organism>
<comment type="subcellular location">
    <subcellularLocation>
        <location evidence="1">Cell membrane</location>
        <topology evidence="1">Multi-pass membrane protein</topology>
    </subcellularLocation>
    <subcellularLocation>
        <location evidence="6">Membrane</location>
        <topology evidence="6">Multi-pass membrane protein</topology>
    </subcellularLocation>
</comment>
<keyword evidence="6" id="KW-0813">Transport</keyword>
<dbReference type="KEGG" id="salg:BS332_05025"/>
<evidence type="ECO:0000313" key="8">
    <source>
        <dbReference type="EMBL" id="SUI69789.1"/>
    </source>
</evidence>